<evidence type="ECO:0000313" key="3">
    <source>
        <dbReference type="Proteomes" id="UP001597344"/>
    </source>
</evidence>
<dbReference type="PANTHER" id="PTHR12147">
    <property type="entry name" value="METALLOPEPTIDASE M28 FAMILY MEMBER"/>
    <property type="match status" value="1"/>
</dbReference>
<dbReference type="InterPro" id="IPR007484">
    <property type="entry name" value="Peptidase_M28"/>
</dbReference>
<protein>
    <submittedName>
        <fullName evidence="2">M20/M25/M40 family metallo-hydrolase</fullName>
    </submittedName>
</protein>
<proteinExistence type="predicted"/>
<dbReference type="Pfam" id="PF04389">
    <property type="entry name" value="Peptidase_M28"/>
    <property type="match status" value="1"/>
</dbReference>
<dbReference type="Proteomes" id="UP001597344">
    <property type="component" value="Unassembled WGS sequence"/>
</dbReference>
<reference evidence="3" key="1">
    <citation type="journal article" date="2019" name="Int. J. Syst. Evol. Microbiol.">
        <title>The Global Catalogue of Microorganisms (GCM) 10K type strain sequencing project: providing services to taxonomists for standard genome sequencing and annotation.</title>
        <authorList>
            <consortium name="The Broad Institute Genomics Platform"/>
            <consortium name="The Broad Institute Genome Sequencing Center for Infectious Disease"/>
            <person name="Wu L."/>
            <person name="Ma J."/>
        </authorList>
    </citation>
    <scope>NUCLEOTIDE SEQUENCE [LARGE SCALE GENOMIC DNA]</scope>
    <source>
        <strain evidence="3">DT92</strain>
    </source>
</reference>
<dbReference type="InterPro" id="IPR045175">
    <property type="entry name" value="M28_fam"/>
</dbReference>
<gene>
    <name evidence="2" type="ORF">ACFSJT_13035</name>
</gene>
<dbReference type="PANTHER" id="PTHR12147:SF26">
    <property type="entry name" value="PEPTIDASE M28 DOMAIN-CONTAINING PROTEIN"/>
    <property type="match status" value="1"/>
</dbReference>
<evidence type="ECO:0000259" key="1">
    <source>
        <dbReference type="Pfam" id="PF04389"/>
    </source>
</evidence>
<name>A0ABW5AXI6_9FLAO</name>
<accession>A0ABW5AXI6</accession>
<organism evidence="2 3">
    <name type="scientific">Aquimarina celericrescens</name>
    <dbReference type="NCBI Taxonomy" id="1964542"/>
    <lineage>
        <taxon>Bacteria</taxon>
        <taxon>Pseudomonadati</taxon>
        <taxon>Bacteroidota</taxon>
        <taxon>Flavobacteriia</taxon>
        <taxon>Flavobacteriales</taxon>
        <taxon>Flavobacteriaceae</taxon>
        <taxon>Aquimarina</taxon>
    </lineage>
</organism>
<dbReference type="Gene3D" id="3.40.630.10">
    <property type="entry name" value="Zn peptidases"/>
    <property type="match status" value="1"/>
</dbReference>
<feature type="domain" description="Peptidase M28" evidence="1">
    <location>
        <begin position="101"/>
        <end position="302"/>
    </location>
</feature>
<dbReference type="RefSeq" id="WP_378320729.1">
    <property type="nucleotide sequence ID" value="NZ_JBHUHY010000015.1"/>
</dbReference>
<keyword evidence="3" id="KW-1185">Reference proteome</keyword>
<dbReference type="SUPFAM" id="SSF53187">
    <property type="entry name" value="Zn-dependent exopeptidases"/>
    <property type="match status" value="1"/>
</dbReference>
<sequence length="323" mass="36307">MKRYMYILCISILFINCKQITSAQPQIKDSETEALVTTKTSDVKAIMNFLASDELQGRDTGSQGLEKAAQFIEKEFKKYGVQPYFDTYRDAFDAKGTATYNVVGYLEGQDKSLANEFIVVGAHFDHIGAGKDVNGDTIANGANDNAAGSTAVISLAKQFAKLKNNKRSILFVLFGAEERGLLGSAHLAKVLKEDNIDLYTMVNFEMIGVPLNEKAYKAYITGYEISNMAVKINEYVGSELIGYLPKAKEYQLFRRSDNYPFYEQFNVPCQTISTFDFTNYDYYHHVDDEVSEMNFEFMAELINNCVPAIAKMANTQSKEIKLN</sequence>
<evidence type="ECO:0000313" key="2">
    <source>
        <dbReference type="EMBL" id="MFD2187719.1"/>
    </source>
</evidence>
<dbReference type="EMBL" id="JBHUHY010000015">
    <property type="protein sequence ID" value="MFD2187719.1"/>
    <property type="molecule type" value="Genomic_DNA"/>
</dbReference>
<comment type="caution">
    <text evidence="2">The sequence shown here is derived from an EMBL/GenBank/DDBJ whole genome shotgun (WGS) entry which is preliminary data.</text>
</comment>